<evidence type="ECO:0000256" key="1">
    <source>
        <dbReference type="ARBA" id="ARBA00007957"/>
    </source>
</evidence>
<dbReference type="Gene3D" id="3.30.1490.190">
    <property type="match status" value="1"/>
</dbReference>
<organism evidence="11 12">
    <name type="scientific">Desulfocicer vacuolatum DSM 3385</name>
    <dbReference type="NCBI Taxonomy" id="1121400"/>
    <lineage>
        <taxon>Bacteria</taxon>
        <taxon>Pseudomonadati</taxon>
        <taxon>Thermodesulfobacteriota</taxon>
        <taxon>Desulfobacteria</taxon>
        <taxon>Desulfobacterales</taxon>
        <taxon>Desulfobacteraceae</taxon>
        <taxon>Desulfocicer</taxon>
    </lineage>
</organism>
<dbReference type="GO" id="GO:0046914">
    <property type="term" value="F:transition metal ion binding"/>
    <property type="evidence" value="ECO:0007669"/>
    <property type="project" value="InterPro"/>
</dbReference>
<evidence type="ECO:0000256" key="9">
    <source>
        <dbReference type="PIRSR" id="PIRSR602481-2"/>
    </source>
</evidence>
<feature type="binding site" evidence="9">
    <location>
        <position position="133"/>
    </location>
    <ligand>
        <name>Fe cation</name>
        <dbReference type="ChEBI" id="CHEBI:24875"/>
    </ligand>
</feature>
<evidence type="ECO:0000256" key="2">
    <source>
        <dbReference type="ARBA" id="ARBA00022491"/>
    </source>
</evidence>
<protein>
    <submittedName>
        <fullName evidence="11">Fur family transcriptional regulator, ferric uptake regulator</fullName>
    </submittedName>
</protein>
<dbReference type="OrthoDB" id="8659436at2"/>
<evidence type="ECO:0000256" key="5">
    <source>
        <dbReference type="ARBA" id="ARBA00023015"/>
    </source>
</evidence>
<dbReference type="GO" id="GO:0003700">
    <property type="term" value="F:DNA-binding transcription factor activity"/>
    <property type="evidence" value="ECO:0007669"/>
    <property type="project" value="InterPro"/>
</dbReference>
<dbReference type="AlphaFoldDB" id="A0A1W1ZUW1"/>
<evidence type="ECO:0000313" key="12">
    <source>
        <dbReference type="Proteomes" id="UP000192418"/>
    </source>
</evidence>
<evidence type="ECO:0000256" key="3">
    <source>
        <dbReference type="ARBA" id="ARBA00022833"/>
    </source>
</evidence>
<proteinExistence type="inferred from homology"/>
<dbReference type="Gene3D" id="1.10.10.10">
    <property type="entry name" value="Winged helix-like DNA-binding domain superfamily/Winged helix DNA-binding domain"/>
    <property type="match status" value="1"/>
</dbReference>
<dbReference type="InterPro" id="IPR002481">
    <property type="entry name" value="FUR"/>
</dbReference>
<dbReference type="InterPro" id="IPR007167">
    <property type="entry name" value="Fe-transptr_FeoA-like"/>
</dbReference>
<keyword evidence="7" id="KW-0804">Transcription</keyword>
<dbReference type="RefSeq" id="WP_084067169.1">
    <property type="nucleotide sequence ID" value="NZ_FWXY01000003.1"/>
</dbReference>
<dbReference type="InterPro" id="IPR036388">
    <property type="entry name" value="WH-like_DNA-bd_sf"/>
</dbReference>
<evidence type="ECO:0000313" key="11">
    <source>
        <dbReference type="EMBL" id="SMC52163.1"/>
    </source>
</evidence>
<dbReference type="SMART" id="SM00899">
    <property type="entry name" value="FeoA"/>
    <property type="match status" value="2"/>
</dbReference>
<feature type="binding site" evidence="9">
    <location>
        <position position="95"/>
    </location>
    <ligand>
        <name>Fe cation</name>
        <dbReference type="ChEBI" id="CHEBI:24875"/>
    </ligand>
</feature>
<feature type="binding site" evidence="8">
    <location>
        <position position="104"/>
    </location>
    <ligand>
        <name>Zn(2+)</name>
        <dbReference type="ChEBI" id="CHEBI:29105"/>
    </ligand>
</feature>
<feature type="binding site" evidence="9">
    <location>
        <position position="116"/>
    </location>
    <ligand>
        <name>Fe cation</name>
        <dbReference type="ChEBI" id="CHEBI:24875"/>
    </ligand>
</feature>
<evidence type="ECO:0000256" key="8">
    <source>
        <dbReference type="PIRSR" id="PIRSR602481-1"/>
    </source>
</evidence>
<keyword evidence="6" id="KW-0238">DNA-binding</keyword>
<dbReference type="SUPFAM" id="SSF46785">
    <property type="entry name" value="Winged helix' DNA-binding domain"/>
    <property type="match status" value="1"/>
</dbReference>
<comment type="similarity">
    <text evidence="1">Belongs to the Fur family.</text>
</comment>
<name>A0A1W1ZUW1_9BACT</name>
<keyword evidence="3 8" id="KW-0862">Zinc</keyword>
<comment type="cofactor">
    <cofactor evidence="8">
        <name>Zn(2+)</name>
        <dbReference type="ChEBI" id="CHEBI:29105"/>
    </cofactor>
    <text evidence="8">Binds 1 zinc ion per subunit.</text>
</comment>
<accession>A0A1W1ZUW1</accession>
<dbReference type="Pfam" id="PF01475">
    <property type="entry name" value="FUR"/>
    <property type="match status" value="1"/>
</dbReference>
<dbReference type="EMBL" id="FWXY01000003">
    <property type="protein sequence ID" value="SMC52163.1"/>
    <property type="molecule type" value="Genomic_DNA"/>
</dbReference>
<comment type="cofactor">
    <cofactor evidence="9">
        <name>Mn(2+)</name>
        <dbReference type="ChEBI" id="CHEBI:29035"/>
    </cofactor>
    <cofactor evidence="9">
        <name>Fe(2+)</name>
        <dbReference type="ChEBI" id="CHEBI:29033"/>
    </cofactor>
    <text evidence="9">Binds 1 Mn(2+) or Fe(2+) ion per subunit.</text>
</comment>
<keyword evidence="2" id="KW-0678">Repressor</keyword>
<dbReference type="PANTHER" id="PTHR42954">
    <property type="entry name" value="FE(2+) TRANSPORT PROTEIN A"/>
    <property type="match status" value="1"/>
</dbReference>
<keyword evidence="8" id="KW-0479">Metal-binding</keyword>
<evidence type="ECO:0000256" key="6">
    <source>
        <dbReference type="ARBA" id="ARBA00023125"/>
    </source>
</evidence>
<keyword evidence="5" id="KW-0805">Transcription regulation</keyword>
<gene>
    <name evidence="11" type="ORF">SAMN02746065_103203</name>
</gene>
<feature type="binding site" evidence="8">
    <location>
        <position position="141"/>
    </location>
    <ligand>
        <name>Zn(2+)</name>
        <dbReference type="ChEBI" id="CHEBI:29105"/>
    </ligand>
</feature>
<keyword evidence="4 9" id="KW-0408">Iron</keyword>
<sequence>MNTRHEQEKKQFKQLFQEEGVDAFEKRFKILDCFLKTEKHVTCREIMDQLKIDGMPMDDDFVEETMALLCRFGFAHMVQFEDGPRRYEHRHLGMHHDHMVCVKCGDILEFKDEVLEKKQAHVAAAYGFHMLQHRMEIYGICSKCLKTRELMMPLCRARQGETCIIKSLGGGRRAQMRLASMGLRYGDTVEVVSSQGGGQMVVATGESRFAICHGLAEKILVQHAPREMDADASLPQGRCAGPGRLPGRKIALSHMKQGQEGVIVRVGGEGTLRRRLLEMGINRGTHIYVEKYAPLKDPLEIIVKGYHVSLRVEEADNIMVEDVKTVKHP</sequence>
<dbReference type="Proteomes" id="UP000192418">
    <property type="component" value="Unassembled WGS sequence"/>
</dbReference>
<evidence type="ECO:0000256" key="7">
    <source>
        <dbReference type="ARBA" id="ARBA00023163"/>
    </source>
</evidence>
<evidence type="ECO:0000259" key="10">
    <source>
        <dbReference type="SMART" id="SM00899"/>
    </source>
</evidence>
<dbReference type="Gene3D" id="2.30.30.90">
    <property type="match status" value="2"/>
</dbReference>
<dbReference type="CDD" id="cd07153">
    <property type="entry name" value="Fur_like"/>
    <property type="match status" value="1"/>
</dbReference>
<evidence type="ECO:0000256" key="4">
    <source>
        <dbReference type="ARBA" id="ARBA00023004"/>
    </source>
</evidence>
<dbReference type="InterPro" id="IPR008988">
    <property type="entry name" value="Transcriptional_repressor_C"/>
</dbReference>
<keyword evidence="12" id="KW-1185">Reference proteome</keyword>
<dbReference type="InterPro" id="IPR036390">
    <property type="entry name" value="WH_DNA-bd_sf"/>
</dbReference>
<dbReference type="SUPFAM" id="SSF50037">
    <property type="entry name" value="C-terminal domain of transcriptional repressors"/>
    <property type="match status" value="2"/>
</dbReference>
<dbReference type="InterPro" id="IPR038157">
    <property type="entry name" value="FeoA_core_dom"/>
</dbReference>
<dbReference type="STRING" id="1121400.SAMN02746065_103203"/>
<dbReference type="InterPro" id="IPR052713">
    <property type="entry name" value="FeoA"/>
</dbReference>
<feature type="domain" description="Ferrous iron transporter FeoA-like" evidence="10">
    <location>
        <begin position="152"/>
        <end position="223"/>
    </location>
</feature>
<dbReference type="InterPro" id="IPR043135">
    <property type="entry name" value="Fur_C"/>
</dbReference>
<feature type="binding site" evidence="8">
    <location>
        <position position="144"/>
    </location>
    <ligand>
        <name>Zn(2+)</name>
        <dbReference type="ChEBI" id="CHEBI:29105"/>
    </ligand>
</feature>
<dbReference type="Pfam" id="PF04023">
    <property type="entry name" value="FeoA"/>
    <property type="match status" value="2"/>
</dbReference>
<feature type="binding site" evidence="9">
    <location>
        <position position="97"/>
    </location>
    <ligand>
        <name>Fe cation</name>
        <dbReference type="ChEBI" id="CHEBI:24875"/>
    </ligand>
</feature>
<feature type="binding site" evidence="8">
    <location>
        <position position="101"/>
    </location>
    <ligand>
        <name>Zn(2+)</name>
        <dbReference type="ChEBI" id="CHEBI:29105"/>
    </ligand>
</feature>
<reference evidence="11 12" key="1">
    <citation type="submission" date="2017-04" db="EMBL/GenBank/DDBJ databases">
        <authorList>
            <person name="Afonso C.L."/>
            <person name="Miller P.J."/>
            <person name="Scott M.A."/>
            <person name="Spackman E."/>
            <person name="Goraichik I."/>
            <person name="Dimitrov K.M."/>
            <person name="Suarez D.L."/>
            <person name="Swayne D.E."/>
        </authorList>
    </citation>
    <scope>NUCLEOTIDE SEQUENCE [LARGE SCALE GENOMIC DNA]</scope>
    <source>
        <strain evidence="11 12">DSM 3385</strain>
    </source>
</reference>
<dbReference type="PANTHER" id="PTHR42954:SF2">
    <property type="entry name" value="FE(2+) TRANSPORT PROTEIN A"/>
    <property type="match status" value="1"/>
</dbReference>
<feature type="domain" description="Ferrous iron transporter FeoA-like" evidence="10">
    <location>
        <begin position="250"/>
        <end position="322"/>
    </location>
</feature>
<dbReference type="GO" id="GO:0003677">
    <property type="term" value="F:DNA binding"/>
    <property type="evidence" value="ECO:0007669"/>
    <property type="project" value="UniProtKB-KW"/>
</dbReference>